<protein>
    <submittedName>
        <fullName evidence="1">Uncharacterized protein</fullName>
    </submittedName>
</protein>
<keyword evidence="2" id="KW-1185">Reference proteome</keyword>
<organism evidence="1 2">
    <name type="scientific">Dyella caseinilytica</name>
    <dbReference type="NCBI Taxonomy" id="1849581"/>
    <lineage>
        <taxon>Bacteria</taxon>
        <taxon>Pseudomonadati</taxon>
        <taxon>Pseudomonadota</taxon>
        <taxon>Gammaproteobacteria</taxon>
        <taxon>Lysobacterales</taxon>
        <taxon>Rhodanobacteraceae</taxon>
        <taxon>Dyella</taxon>
    </lineage>
</organism>
<dbReference type="EMBL" id="CP064030">
    <property type="protein sequence ID" value="QRN55253.1"/>
    <property type="molecule type" value="Genomic_DNA"/>
</dbReference>
<name>A0ABX7GXN8_9GAMM</name>
<dbReference type="RefSeq" id="WP_188798821.1">
    <property type="nucleotide sequence ID" value="NZ_BMIZ01000001.1"/>
</dbReference>
<accession>A0ABX7GXN8</accession>
<evidence type="ECO:0000313" key="1">
    <source>
        <dbReference type="EMBL" id="QRN55253.1"/>
    </source>
</evidence>
<dbReference type="Proteomes" id="UP000663181">
    <property type="component" value="Chromosome"/>
</dbReference>
<proteinExistence type="predicted"/>
<gene>
    <name evidence="1" type="ORF">ISN74_07960</name>
</gene>
<reference evidence="1 2" key="1">
    <citation type="submission" date="2020-10" db="EMBL/GenBank/DDBJ databases">
        <title>Phylogeny of dyella-like bacteria.</title>
        <authorList>
            <person name="Fu J."/>
        </authorList>
    </citation>
    <scope>NUCLEOTIDE SEQUENCE [LARGE SCALE GENOMIC DNA]</scope>
    <source>
        <strain evidence="1 2">DHOB09</strain>
    </source>
</reference>
<sequence>MSAIQEAMQAPPQMAAALDAGIATLSGNQSITFQQYTKVTLEQDGTVFWVAASTVCNFHGSLHYITDRHQDEDQTVAANRFIFTAEQEITQLNSVSPSSMWIGTWTTDGGSLQIAFADRGSFYQQSDLWHYSGYAVYPAMASQVQGNEANLPEGPVVTNSLPIWLAQNSYQGITVPVYSSFLVPDNIQPPYIVAHIEPDSTEVLGAFPIQNGPGTVIPDSGSAPLYEYTTTQLCAEDVRLTLYGFTNSQARAYLQALIDNSWNDVYGFCTSPVIKDDKRTQAEIAALAMKKRIEFRASYNQSSADAIVRRFIVSASVTTTTQE</sequence>
<evidence type="ECO:0000313" key="2">
    <source>
        <dbReference type="Proteomes" id="UP000663181"/>
    </source>
</evidence>